<dbReference type="OrthoDB" id="544400at2759"/>
<dbReference type="Proteomes" id="UP000295252">
    <property type="component" value="Unassembled WGS sequence"/>
</dbReference>
<keyword evidence="6 12" id="KW-0547">Nucleotide-binding</keyword>
<sequence>MYQMSLSLWKKYWSFLLVSLLEEELIAKKVLNWWVMSYDLINYRENIKKTVSSDSSLSIASLLVLVLVLAGLATSCEATNNHHCNPSSCGDIRNISYPFRLKEDPIHCGDPSYELACENNRTIVNLFLQKYYVQEIIYEKYLMRVVDPGLDEANCSSFPINTLEYDELQMADNPQDAYDIFYTNIPVLFISCPAPVRSPFFSDIMAFCRNHMSSNFSSPTNNHSYLLFGNHEVSVLNDSCAVNMAAWITKDFGGRKAYTSPAGLYDALAYGFLLDWRGIYCQQCSSGFCDRDVNDSIRCSPKYWQCELLHPSTFRPTFECLKEIWYQKVEFLNQNTAISRELGILIGMCLAGRFLLGVPFLFALIIYKIRRSHLSMYENIEDFLQSPNNLLPVRYAYSDIRKMTNNFNDKLGEGGYGTVFKGKLRSGPLVAVKMLGKSKANGQEFISEVATIGRIHHANVVRLIGFCFEGSKRALVYEFMPNGSLEKYIFRKETETTSLSCEKLFNIALGIAKGIDYLHRGCEMQILHFDIKPHNILLDEHFAPKLSDFGLAKLYPTENSIVSLTAARGTLGYMAPELYYKNIGGVSYKADVYSFGMLLLEMAGKRKNLNPLVDQRSQIYFPSWVYDQLSKGNSIEMGDASEDERKMLKKMILVALWCIQMKPINRPSMNKVIEMLEGDGELLEMPPKPFQNPDEMPAPEAEDGGNDAEETANFPLLSLDRVDSSDMSMDQE</sequence>
<evidence type="ECO:0000256" key="1">
    <source>
        <dbReference type="ARBA" id="ARBA00004479"/>
    </source>
</evidence>
<dbReference type="InterPro" id="IPR025287">
    <property type="entry name" value="WAK_GUB"/>
</dbReference>
<evidence type="ECO:0000256" key="8">
    <source>
        <dbReference type="ARBA" id="ARBA00022840"/>
    </source>
</evidence>
<evidence type="ECO:0000256" key="14">
    <source>
        <dbReference type="SAM" id="Phobius"/>
    </source>
</evidence>
<dbReference type="Pfam" id="PF00069">
    <property type="entry name" value="Pkinase"/>
    <property type="match status" value="1"/>
</dbReference>
<keyword evidence="17" id="KW-1185">Reference proteome</keyword>
<dbReference type="SUPFAM" id="SSF56112">
    <property type="entry name" value="Protein kinase-like (PK-like)"/>
    <property type="match status" value="1"/>
</dbReference>
<keyword evidence="3" id="KW-0808">Transferase</keyword>
<keyword evidence="4 14" id="KW-0812">Transmembrane</keyword>
<name>A0A068VNX9_COFCA</name>
<dbReference type="GO" id="GO:0030247">
    <property type="term" value="F:polysaccharide binding"/>
    <property type="evidence" value="ECO:0007669"/>
    <property type="project" value="InterPro"/>
</dbReference>
<evidence type="ECO:0000313" key="16">
    <source>
        <dbReference type="EMBL" id="CDP21418.1"/>
    </source>
</evidence>
<dbReference type="PhylomeDB" id="A0A068VNX9"/>
<dbReference type="FunFam" id="1.10.510.10:FF:000590">
    <property type="entry name" value="PR5-like receptor kinase"/>
    <property type="match status" value="1"/>
</dbReference>
<dbReference type="STRING" id="49390.A0A068VNX9"/>
<reference evidence="17" key="1">
    <citation type="journal article" date="2014" name="Science">
        <title>The coffee genome provides insight into the convergent evolution of caffeine biosynthesis.</title>
        <authorList>
            <person name="Denoeud F."/>
            <person name="Carretero-Paulet L."/>
            <person name="Dereeper A."/>
            <person name="Droc G."/>
            <person name="Guyot R."/>
            <person name="Pietrella M."/>
            <person name="Zheng C."/>
            <person name="Alberti A."/>
            <person name="Anthony F."/>
            <person name="Aprea G."/>
            <person name="Aury J.M."/>
            <person name="Bento P."/>
            <person name="Bernard M."/>
            <person name="Bocs S."/>
            <person name="Campa C."/>
            <person name="Cenci A."/>
            <person name="Combes M.C."/>
            <person name="Crouzillat D."/>
            <person name="Da Silva C."/>
            <person name="Daddiego L."/>
            <person name="De Bellis F."/>
            <person name="Dussert S."/>
            <person name="Garsmeur O."/>
            <person name="Gayraud T."/>
            <person name="Guignon V."/>
            <person name="Jahn K."/>
            <person name="Jamilloux V."/>
            <person name="Joet T."/>
            <person name="Labadie K."/>
            <person name="Lan T."/>
            <person name="Leclercq J."/>
            <person name="Lepelley M."/>
            <person name="Leroy T."/>
            <person name="Li L.T."/>
            <person name="Librado P."/>
            <person name="Lopez L."/>
            <person name="Munoz A."/>
            <person name="Noel B."/>
            <person name="Pallavicini A."/>
            <person name="Perrotta G."/>
            <person name="Poncet V."/>
            <person name="Pot D."/>
            <person name="Priyono X."/>
            <person name="Rigoreau M."/>
            <person name="Rouard M."/>
            <person name="Rozas J."/>
            <person name="Tranchant-Dubreuil C."/>
            <person name="VanBuren R."/>
            <person name="Zhang Q."/>
            <person name="Andrade A.C."/>
            <person name="Argout X."/>
            <person name="Bertrand B."/>
            <person name="de Kochko A."/>
            <person name="Graziosi G."/>
            <person name="Henry R.J."/>
            <person name="Jayarama X."/>
            <person name="Ming R."/>
            <person name="Nagai C."/>
            <person name="Rounsley S."/>
            <person name="Sankoff D."/>
            <person name="Giuliano G."/>
            <person name="Albert V.A."/>
            <person name="Wincker P."/>
            <person name="Lashermes P."/>
        </authorList>
    </citation>
    <scope>NUCLEOTIDE SEQUENCE [LARGE SCALE GENOMIC DNA]</scope>
    <source>
        <strain evidence="17">cv. DH200-94</strain>
    </source>
</reference>
<dbReference type="GO" id="GO:0005524">
    <property type="term" value="F:ATP binding"/>
    <property type="evidence" value="ECO:0007669"/>
    <property type="project" value="UniProtKB-UniRule"/>
</dbReference>
<dbReference type="PROSITE" id="PS50011">
    <property type="entry name" value="PROTEIN_KINASE_DOM"/>
    <property type="match status" value="1"/>
</dbReference>
<accession>A0A068VNX9</accession>
<keyword evidence="2" id="KW-0723">Serine/threonine-protein kinase</keyword>
<dbReference type="InterPro" id="IPR017441">
    <property type="entry name" value="Protein_kinase_ATP_BS"/>
</dbReference>
<dbReference type="FunFam" id="3.30.200.20:FF:000178">
    <property type="entry name" value="serine/threonine-protein kinase PBS1-like"/>
    <property type="match status" value="1"/>
</dbReference>
<evidence type="ECO:0000256" key="7">
    <source>
        <dbReference type="ARBA" id="ARBA00022777"/>
    </source>
</evidence>
<dbReference type="SMART" id="SM00220">
    <property type="entry name" value="S_TKc"/>
    <property type="match status" value="1"/>
</dbReference>
<evidence type="ECO:0000256" key="12">
    <source>
        <dbReference type="PROSITE-ProRule" id="PRU10141"/>
    </source>
</evidence>
<evidence type="ECO:0000256" key="3">
    <source>
        <dbReference type="ARBA" id="ARBA00022679"/>
    </source>
</evidence>
<dbReference type="Gene3D" id="1.10.510.10">
    <property type="entry name" value="Transferase(Phosphotransferase) domain 1"/>
    <property type="match status" value="1"/>
</dbReference>
<dbReference type="Gramene" id="CDP21418">
    <property type="protein sequence ID" value="CDP21418"/>
    <property type="gene ID" value="GSCOC_T00006543001"/>
</dbReference>
<dbReference type="EMBL" id="HG743037">
    <property type="protein sequence ID" value="CDP21418.1"/>
    <property type="molecule type" value="Genomic_DNA"/>
</dbReference>
<dbReference type="InterPro" id="IPR000719">
    <property type="entry name" value="Prot_kinase_dom"/>
</dbReference>
<dbReference type="PROSITE" id="PS00107">
    <property type="entry name" value="PROTEIN_KINASE_ATP"/>
    <property type="match status" value="1"/>
</dbReference>
<evidence type="ECO:0000256" key="13">
    <source>
        <dbReference type="SAM" id="MobiDB-lite"/>
    </source>
</evidence>
<keyword evidence="10 14" id="KW-0472">Membrane</keyword>
<dbReference type="InterPro" id="IPR011009">
    <property type="entry name" value="Kinase-like_dom_sf"/>
</dbReference>
<feature type="domain" description="Protein kinase" evidence="15">
    <location>
        <begin position="405"/>
        <end position="683"/>
    </location>
</feature>
<dbReference type="InterPro" id="IPR008271">
    <property type="entry name" value="Ser/Thr_kinase_AS"/>
</dbReference>
<feature type="binding site" evidence="12">
    <location>
        <position position="433"/>
    </location>
    <ligand>
        <name>ATP</name>
        <dbReference type="ChEBI" id="CHEBI:30616"/>
    </ligand>
</feature>
<feature type="compositionally biased region" description="Acidic residues" evidence="13">
    <location>
        <begin position="700"/>
        <end position="710"/>
    </location>
</feature>
<feature type="region of interest" description="Disordered" evidence="13">
    <location>
        <begin position="682"/>
        <end position="732"/>
    </location>
</feature>
<evidence type="ECO:0000256" key="9">
    <source>
        <dbReference type="ARBA" id="ARBA00022989"/>
    </source>
</evidence>
<dbReference type="PROSITE" id="PS00108">
    <property type="entry name" value="PROTEIN_KINASE_ST"/>
    <property type="match status" value="1"/>
</dbReference>
<dbReference type="PANTHER" id="PTHR27009">
    <property type="entry name" value="RUST RESISTANCE KINASE LR10-RELATED"/>
    <property type="match status" value="1"/>
</dbReference>
<dbReference type="GO" id="GO:0004674">
    <property type="term" value="F:protein serine/threonine kinase activity"/>
    <property type="evidence" value="ECO:0007669"/>
    <property type="project" value="UniProtKB-KW"/>
</dbReference>
<dbReference type="Pfam" id="PF13947">
    <property type="entry name" value="GUB_WAK_bind"/>
    <property type="match status" value="1"/>
</dbReference>
<keyword evidence="8 12" id="KW-0067">ATP-binding</keyword>
<keyword evidence="9 14" id="KW-1133">Transmembrane helix</keyword>
<evidence type="ECO:0000256" key="6">
    <source>
        <dbReference type="ARBA" id="ARBA00022741"/>
    </source>
</evidence>
<evidence type="ECO:0000256" key="4">
    <source>
        <dbReference type="ARBA" id="ARBA00022692"/>
    </source>
</evidence>
<evidence type="ECO:0000313" key="17">
    <source>
        <dbReference type="Proteomes" id="UP000295252"/>
    </source>
</evidence>
<comment type="subcellular location">
    <subcellularLocation>
        <location evidence="1">Membrane</location>
        <topology evidence="1">Single-pass type I membrane protein</topology>
    </subcellularLocation>
</comment>
<gene>
    <name evidence="16" type="ORF">GSCOC_T00006543001</name>
</gene>
<evidence type="ECO:0000259" key="15">
    <source>
        <dbReference type="PROSITE" id="PS50011"/>
    </source>
</evidence>
<keyword evidence="11" id="KW-0325">Glycoprotein</keyword>
<evidence type="ECO:0000256" key="2">
    <source>
        <dbReference type="ARBA" id="ARBA00022527"/>
    </source>
</evidence>
<keyword evidence="5" id="KW-0732">Signal</keyword>
<organism evidence="16 17">
    <name type="scientific">Coffea canephora</name>
    <name type="common">Robusta coffee</name>
    <dbReference type="NCBI Taxonomy" id="49390"/>
    <lineage>
        <taxon>Eukaryota</taxon>
        <taxon>Viridiplantae</taxon>
        <taxon>Streptophyta</taxon>
        <taxon>Embryophyta</taxon>
        <taxon>Tracheophyta</taxon>
        <taxon>Spermatophyta</taxon>
        <taxon>Magnoliopsida</taxon>
        <taxon>eudicotyledons</taxon>
        <taxon>Gunneridae</taxon>
        <taxon>Pentapetalae</taxon>
        <taxon>asterids</taxon>
        <taxon>lamiids</taxon>
        <taxon>Gentianales</taxon>
        <taxon>Rubiaceae</taxon>
        <taxon>Ixoroideae</taxon>
        <taxon>Gardenieae complex</taxon>
        <taxon>Bertiereae - Coffeeae clade</taxon>
        <taxon>Coffeeae</taxon>
        <taxon>Coffea</taxon>
    </lineage>
</organism>
<protein>
    <submittedName>
        <fullName evidence="16">DH200=94 genomic scaffold, scaffold_3953</fullName>
    </submittedName>
</protein>
<dbReference type="AlphaFoldDB" id="A0A068VNX9"/>
<dbReference type="InterPro" id="IPR045874">
    <property type="entry name" value="LRK10/LRL21-25-like"/>
</dbReference>
<keyword evidence="7" id="KW-0418">Kinase</keyword>
<proteinExistence type="predicted"/>
<evidence type="ECO:0000256" key="11">
    <source>
        <dbReference type="ARBA" id="ARBA00023180"/>
    </source>
</evidence>
<evidence type="ECO:0000256" key="10">
    <source>
        <dbReference type="ARBA" id="ARBA00023136"/>
    </source>
</evidence>
<dbReference type="GO" id="GO:0016020">
    <property type="term" value="C:membrane"/>
    <property type="evidence" value="ECO:0007669"/>
    <property type="project" value="UniProtKB-SubCell"/>
</dbReference>
<feature type="transmembrane region" description="Helical" evidence="14">
    <location>
        <begin position="342"/>
        <end position="367"/>
    </location>
</feature>
<dbReference type="Gene3D" id="3.30.200.20">
    <property type="entry name" value="Phosphorylase Kinase, domain 1"/>
    <property type="match status" value="1"/>
</dbReference>
<evidence type="ECO:0000256" key="5">
    <source>
        <dbReference type="ARBA" id="ARBA00022729"/>
    </source>
</evidence>
<dbReference type="InParanoid" id="A0A068VNX9"/>
<dbReference type="OMA" id="MESRIYI"/>
<dbReference type="CDD" id="cd14066">
    <property type="entry name" value="STKc_IRAK"/>
    <property type="match status" value="1"/>
</dbReference>